<dbReference type="EMBL" id="RKRK01000006">
    <property type="protein sequence ID" value="RPF54720.1"/>
    <property type="molecule type" value="Genomic_DNA"/>
</dbReference>
<gene>
    <name evidence="1" type="ORF">EDD62_1680</name>
</gene>
<comment type="caution">
    <text evidence="1">The sequence shown here is derived from an EMBL/GenBank/DDBJ whole genome shotgun (WGS) entry which is preliminary data.</text>
</comment>
<evidence type="ECO:0000313" key="1">
    <source>
        <dbReference type="EMBL" id="RPF54720.1"/>
    </source>
</evidence>
<dbReference type="Proteomes" id="UP000277108">
    <property type="component" value="Unassembled WGS sequence"/>
</dbReference>
<evidence type="ECO:0000313" key="2">
    <source>
        <dbReference type="Proteomes" id="UP000277108"/>
    </source>
</evidence>
<reference evidence="1 2" key="1">
    <citation type="submission" date="2018-11" db="EMBL/GenBank/DDBJ databases">
        <title>Genomic Encyclopedia of Type Strains, Phase IV (KMG-IV): sequencing the most valuable type-strain genomes for metagenomic binning, comparative biology and taxonomic classification.</title>
        <authorList>
            <person name="Goeker M."/>
        </authorList>
    </citation>
    <scope>NUCLEOTIDE SEQUENCE [LARGE SCALE GENOMIC DNA]</scope>
    <source>
        <strain evidence="1 2">DSM 29158</strain>
    </source>
</reference>
<protein>
    <submittedName>
        <fullName evidence="1">Uncharacterized protein</fullName>
    </submittedName>
</protein>
<dbReference type="AlphaFoldDB" id="A0A3N5BHG1"/>
<sequence length="87" mass="10272">MNVSYDYSQLIDELKSDIDEGLIDPEEVIRVQRGETRLFDHFIVDGIGAYTPYVDYFFSSDDTSEIEVEEIKAKDFLEYMERMNKIM</sequence>
<organism evidence="1 2">
    <name type="scientific">Abyssicoccus albus</name>
    <dbReference type="NCBI Taxonomy" id="1817405"/>
    <lineage>
        <taxon>Bacteria</taxon>
        <taxon>Bacillati</taxon>
        <taxon>Bacillota</taxon>
        <taxon>Bacilli</taxon>
        <taxon>Bacillales</taxon>
        <taxon>Abyssicoccaceae</taxon>
    </lineage>
</organism>
<dbReference type="RefSeq" id="WP_123808566.1">
    <property type="nucleotide sequence ID" value="NZ_RKRK01000006.1"/>
</dbReference>
<proteinExistence type="predicted"/>
<name>A0A3N5BHG1_9BACL</name>
<keyword evidence="2" id="KW-1185">Reference proteome</keyword>
<accession>A0A3N5BHG1</accession>